<dbReference type="EMBL" id="HG718906">
    <property type="protein sequence ID" value="CDJ56357.1"/>
    <property type="molecule type" value="Genomic_DNA"/>
</dbReference>
<sequence>MLGLRQAVSSLQLTVDRSSNRYVQQQQQICVSSAHSSTSNSSKGHWEQQFVFPRSLTDLRGLDVSHLLLQQQDDQLPVFDAVAALVLQQLRLQNGLLRLLPSVSSPAARQAQNMYMDSSCMQLNSSIQPNSSGSSSSGGLFGSRWSAAAAAESAAMQQLLLESPNPQLAVAAAVAAAATAAEALTGWLCVLSALGKGFGVVGSQVAVQLSRELGLLSILYVAVL</sequence>
<dbReference type="OrthoDB" id="348381at2759"/>
<organism evidence="1 2">
    <name type="scientific">Eimeria maxima</name>
    <name type="common">Coccidian parasite</name>
    <dbReference type="NCBI Taxonomy" id="5804"/>
    <lineage>
        <taxon>Eukaryota</taxon>
        <taxon>Sar</taxon>
        <taxon>Alveolata</taxon>
        <taxon>Apicomplexa</taxon>
        <taxon>Conoidasida</taxon>
        <taxon>Coccidia</taxon>
        <taxon>Eucoccidiorida</taxon>
        <taxon>Eimeriorina</taxon>
        <taxon>Eimeriidae</taxon>
        <taxon>Eimeria</taxon>
    </lineage>
</organism>
<reference evidence="1" key="2">
    <citation type="submission" date="2013-10" db="EMBL/GenBank/DDBJ databases">
        <authorList>
            <person name="Aslett M."/>
        </authorList>
    </citation>
    <scope>NUCLEOTIDE SEQUENCE [LARGE SCALE GENOMIC DNA]</scope>
    <source>
        <strain evidence="1">Weybridge</strain>
    </source>
</reference>
<reference evidence="1" key="1">
    <citation type="submission" date="2013-10" db="EMBL/GenBank/DDBJ databases">
        <title>Genomic analysis of the causative agents of coccidiosis in chickens.</title>
        <authorList>
            <person name="Reid A.J."/>
            <person name="Blake D."/>
            <person name="Billington K."/>
            <person name="Browne H."/>
            <person name="Dunn M."/>
            <person name="Hung S."/>
            <person name="Kawahara F."/>
            <person name="Miranda-Saavedra D."/>
            <person name="Mourier T."/>
            <person name="Nagra H."/>
            <person name="Otto T.D."/>
            <person name="Rawlings N."/>
            <person name="Sanchez A."/>
            <person name="Sanders M."/>
            <person name="Subramaniam C."/>
            <person name="Tay Y."/>
            <person name="Dear P."/>
            <person name="Doerig C."/>
            <person name="Gruber A."/>
            <person name="Parkinson J."/>
            <person name="Shirley M."/>
            <person name="Wan K.L."/>
            <person name="Berriman M."/>
            <person name="Tomley F."/>
            <person name="Pain A."/>
        </authorList>
    </citation>
    <scope>NUCLEOTIDE SEQUENCE [LARGE SCALE GENOMIC DNA]</scope>
    <source>
        <strain evidence="1">Weybridge</strain>
    </source>
</reference>
<evidence type="ECO:0000313" key="1">
    <source>
        <dbReference type="EMBL" id="CDJ56357.1"/>
    </source>
</evidence>
<keyword evidence="2" id="KW-1185">Reference proteome</keyword>
<dbReference type="OMA" id="ARQAQIM"/>
<dbReference type="VEuPathDB" id="ToxoDB:EMWEY_00017470"/>
<name>U6LWL9_EIMMA</name>
<protein>
    <submittedName>
        <fullName evidence="1">Uncharacterized protein</fullName>
    </submittedName>
</protein>
<dbReference type="RefSeq" id="XP_013333008.1">
    <property type="nucleotide sequence ID" value="XM_013477554.1"/>
</dbReference>
<dbReference type="AlphaFoldDB" id="U6LWL9"/>
<proteinExistence type="predicted"/>
<dbReference type="GeneID" id="25335733"/>
<dbReference type="Proteomes" id="UP000030763">
    <property type="component" value="Unassembled WGS sequence"/>
</dbReference>
<accession>U6LWL9</accession>
<gene>
    <name evidence="1" type="ORF">EMWEY_00017470</name>
</gene>
<evidence type="ECO:0000313" key="2">
    <source>
        <dbReference type="Proteomes" id="UP000030763"/>
    </source>
</evidence>